<feature type="region of interest" description="Disordered" evidence="8">
    <location>
        <begin position="1"/>
        <end position="26"/>
    </location>
</feature>
<dbReference type="EMBL" id="CAJNYV010002160">
    <property type="protein sequence ID" value="CAF3458302.1"/>
    <property type="molecule type" value="Genomic_DNA"/>
</dbReference>
<protein>
    <recommendedName>
        <fullName evidence="10">RING-CH-type domain-containing protein</fullName>
    </recommendedName>
</protein>
<dbReference type="Proteomes" id="UP000663865">
    <property type="component" value="Unassembled WGS sequence"/>
</dbReference>
<comment type="subcellular location">
    <subcellularLocation>
        <location evidence="1">Endomembrane system</location>
        <topology evidence="1">Multi-pass membrane protein</topology>
    </subcellularLocation>
    <subcellularLocation>
        <location evidence="2">Endosome</location>
    </subcellularLocation>
    <subcellularLocation>
        <location evidence="3">Lysosome membrane</location>
    </subcellularLocation>
</comment>
<dbReference type="GO" id="GO:0005768">
    <property type="term" value="C:endosome"/>
    <property type="evidence" value="ECO:0007669"/>
    <property type="project" value="UniProtKB-SubCell"/>
</dbReference>
<dbReference type="EMBL" id="CAJOBQ010006422">
    <property type="protein sequence ID" value="CAF4671750.1"/>
    <property type="molecule type" value="Genomic_DNA"/>
</dbReference>
<dbReference type="EMBL" id="CAJNYT010000375">
    <property type="protein sequence ID" value="CAF3346129.1"/>
    <property type="molecule type" value="Genomic_DNA"/>
</dbReference>
<organism evidence="11 19">
    <name type="scientific">Rotaria socialis</name>
    <dbReference type="NCBI Taxonomy" id="392032"/>
    <lineage>
        <taxon>Eukaryota</taxon>
        <taxon>Metazoa</taxon>
        <taxon>Spiralia</taxon>
        <taxon>Gnathifera</taxon>
        <taxon>Rotifera</taxon>
        <taxon>Eurotatoria</taxon>
        <taxon>Bdelloidea</taxon>
        <taxon>Philodinida</taxon>
        <taxon>Philodinidae</taxon>
        <taxon>Rotaria</taxon>
    </lineage>
</organism>
<evidence type="ECO:0000256" key="8">
    <source>
        <dbReference type="SAM" id="MobiDB-lite"/>
    </source>
</evidence>
<comment type="caution">
    <text evidence="11">The sequence shown here is derived from an EMBL/GenBank/DDBJ whole genome shotgun (WGS) entry which is preliminary data.</text>
</comment>
<name>A0A817VSE6_9BILA</name>
<dbReference type="AlphaFoldDB" id="A0A817VSE6"/>
<dbReference type="PANTHER" id="PTHR45981">
    <property type="entry name" value="LD02310P"/>
    <property type="match status" value="1"/>
</dbReference>
<dbReference type="GO" id="GO:0008270">
    <property type="term" value="F:zinc ion binding"/>
    <property type="evidence" value="ECO:0007669"/>
    <property type="project" value="UniProtKB-KW"/>
</dbReference>
<evidence type="ECO:0000259" key="10">
    <source>
        <dbReference type="Pfam" id="PF12906"/>
    </source>
</evidence>
<evidence type="ECO:0000256" key="4">
    <source>
        <dbReference type="ARBA" id="ARBA00022723"/>
    </source>
</evidence>
<evidence type="ECO:0000313" key="15">
    <source>
        <dbReference type="EMBL" id="CAF4671750.1"/>
    </source>
</evidence>
<evidence type="ECO:0000256" key="1">
    <source>
        <dbReference type="ARBA" id="ARBA00004127"/>
    </source>
</evidence>
<dbReference type="EMBL" id="CAJNYV010002160">
    <property type="protein sequence ID" value="CAF3458263.1"/>
    <property type="molecule type" value="Genomic_DNA"/>
</dbReference>
<dbReference type="Proteomes" id="UP000663848">
    <property type="component" value="Unassembled WGS sequence"/>
</dbReference>
<evidence type="ECO:0000313" key="18">
    <source>
        <dbReference type="EMBL" id="CAF4929875.1"/>
    </source>
</evidence>
<dbReference type="InterPro" id="IPR013083">
    <property type="entry name" value="Znf_RING/FYVE/PHD"/>
</dbReference>
<dbReference type="EMBL" id="CAJOBR010020474">
    <property type="protein sequence ID" value="CAF4929875.1"/>
    <property type="molecule type" value="Genomic_DNA"/>
</dbReference>
<evidence type="ECO:0000256" key="6">
    <source>
        <dbReference type="ARBA" id="ARBA00022833"/>
    </source>
</evidence>
<evidence type="ECO:0000256" key="2">
    <source>
        <dbReference type="ARBA" id="ARBA00004177"/>
    </source>
</evidence>
<evidence type="ECO:0000313" key="13">
    <source>
        <dbReference type="EMBL" id="CAF3458302.1"/>
    </source>
</evidence>
<evidence type="ECO:0000313" key="11">
    <source>
        <dbReference type="EMBL" id="CAF3346129.1"/>
    </source>
</evidence>
<feature type="compositionally biased region" description="Polar residues" evidence="8">
    <location>
        <begin position="1"/>
        <end position="23"/>
    </location>
</feature>
<dbReference type="GO" id="GO:0002376">
    <property type="term" value="P:immune system process"/>
    <property type="evidence" value="ECO:0007669"/>
    <property type="project" value="UniProtKB-KW"/>
</dbReference>
<feature type="transmembrane region" description="Helical" evidence="9">
    <location>
        <begin position="178"/>
        <end position="200"/>
    </location>
</feature>
<dbReference type="EMBL" id="CAJOBS010003783">
    <property type="protein sequence ID" value="CAF4865828.1"/>
    <property type="molecule type" value="Genomic_DNA"/>
</dbReference>
<reference evidence="11" key="1">
    <citation type="submission" date="2021-02" db="EMBL/GenBank/DDBJ databases">
        <authorList>
            <person name="Nowell W R."/>
        </authorList>
    </citation>
    <scope>NUCLEOTIDE SEQUENCE</scope>
</reference>
<keyword evidence="9" id="KW-0812">Transmembrane</keyword>
<keyword evidence="5" id="KW-0863">Zinc-finger</keyword>
<dbReference type="Gene3D" id="3.30.40.10">
    <property type="entry name" value="Zinc/RING finger domain, C3HC4 (zinc finger)"/>
    <property type="match status" value="1"/>
</dbReference>
<evidence type="ECO:0000256" key="9">
    <source>
        <dbReference type="SAM" id="Phobius"/>
    </source>
</evidence>
<keyword evidence="6" id="KW-0862">Zinc</keyword>
<keyword evidence="9" id="KW-1133">Transmembrane helix</keyword>
<sequence>MACGSINNHSQIDGTNNNTSKTTINRDGEPLMLRKNDQIQVDTSLLPIKTASKISLPSTDEQSSDQPPICRLCHSQGTNDEPLISVHDCLGTIHYLHRSCANKADVESGEFIAYAETEPFKQRQKLNMKAGEICKLVCSLASSLILVLCVLWSLYVLIEKTREEVKTGKLQWPFWTKLIVIIIFLFGGLLCLCVQFKMYIKHCIRWRRLNRRILIRSRHEQENAEELPPRMKYSKKNHDDSILTISDGNN</sequence>
<dbReference type="Proteomes" id="UP000663838">
    <property type="component" value="Unassembled WGS sequence"/>
</dbReference>
<gene>
    <name evidence="14" type="ORF">FME351_LOCUS19732</name>
    <name evidence="11" type="ORF">GRG538_LOCUS5081</name>
    <name evidence="12" type="ORF">KIK155_LOCUS12894</name>
    <name evidence="13" type="ORF">KIK155_LOCUS12897</name>
    <name evidence="18" type="ORF">QYT958_LOCUS31943</name>
    <name evidence="16" type="ORF">TOA249_LOCUS28081</name>
    <name evidence="17" type="ORF">TOA249_LOCUS28084</name>
    <name evidence="15" type="ORF">TSG867_LOCUS31905</name>
</gene>
<dbReference type="EMBL" id="CAJNYU010002465">
    <property type="protein sequence ID" value="CAF3556281.1"/>
    <property type="molecule type" value="Genomic_DNA"/>
</dbReference>
<keyword evidence="9" id="KW-0472">Membrane</keyword>
<feature type="region of interest" description="Disordered" evidence="8">
    <location>
        <begin position="225"/>
        <end position="250"/>
    </location>
</feature>
<proteinExistence type="predicted"/>
<keyword evidence="4" id="KW-0479">Metal-binding</keyword>
<evidence type="ECO:0000256" key="3">
    <source>
        <dbReference type="ARBA" id="ARBA00004656"/>
    </source>
</evidence>
<evidence type="ECO:0000313" key="19">
    <source>
        <dbReference type="Proteomes" id="UP000663872"/>
    </source>
</evidence>
<evidence type="ECO:0000256" key="5">
    <source>
        <dbReference type="ARBA" id="ARBA00022771"/>
    </source>
</evidence>
<feature type="transmembrane region" description="Helical" evidence="9">
    <location>
        <begin position="133"/>
        <end position="158"/>
    </location>
</feature>
<evidence type="ECO:0000313" key="17">
    <source>
        <dbReference type="EMBL" id="CAF4865866.1"/>
    </source>
</evidence>
<dbReference type="Proteomes" id="UP000663862">
    <property type="component" value="Unassembled WGS sequence"/>
</dbReference>
<keyword evidence="7" id="KW-0391">Immunity</keyword>
<evidence type="ECO:0000313" key="16">
    <source>
        <dbReference type="EMBL" id="CAF4865828.1"/>
    </source>
</evidence>
<dbReference type="EMBL" id="CAJOBS010003783">
    <property type="protein sequence ID" value="CAF4865866.1"/>
    <property type="molecule type" value="Genomic_DNA"/>
</dbReference>
<evidence type="ECO:0000313" key="14">
    <source>
        <dbReference type="EMBL" id="CAF3556281.1"/>
    </source>
</evidence>
<dbReference type="GO" id="GO:0005765">
    <property type="term" value="C:lysosomal membrane"/>
    <property type="evidence" value="ECO:0007669"/>
    <property type="project" value="UniProtKB-SubCell"/>
</dbReference>
<feature type="domain" description="RING-CH-type" evidence="10">
    <location>
        <begin position="70"/>
        <end position="102"/>
    </location>
</feature>
<dbReference type="Proteomes" id="UP000663869">
    <property type="component" value="Unassembled WGS sequence"/>
</dbReference>
<accession>A0A817VSE6</accession>
<dbReference type="Pfam" id="PF12906">
    <property type="entry name" value="RINGv"/>
    <property type="match status" value="1"/>
</dbReference>
<dbReference type="Proteomes" id="UP000663872">
    <property type="component" value="Unassembled WGS sequence"/>
</dbReference>
<evidence type="ECO:0000313" key="12">
    <source>
        <dbReference type="EMBL" id="CAF3458263.1"/>
    </source>
</evidence>
<dbReference type="InterPro" id="IPR011016">
    <property type="entry name" value="Znf_RING-CH"/>
</dbReference>
<evidence type="ECO:0000256" key="7">
    <source>
        <dbReference type="ARBA" id="ARBA00022859"/>
    </source>
</evidence>